<evidence type="ECO:0000313" key="2">
    <source>
        <dbReference type="EMBL" id="QCE13177.1"/>
    </source>
</evidence>
<feature type="region of interest" description="Disordered" evidence="1">
    <location>
        <begin position="1"/>
        <end position="76"/>
    </location>
</feature>
<organism evidence="2 3">
    <name type="scientific">Vigna unguiculata</name>
    <name type="common">Cowpea</name>
    <dbReference type="NCBI Taxonomy" id="3917"/>
    <lineage>
        <taxon>Eukaryota</taxon>
        <taxon>Viridiplantae</taxon>
        <taxon>Streptophyta</taxon>
        <taxon>Embryophyta</taxon>
        <taxon>Tracheophyta</taxon>
        <taxon>Spermatophyta</taxon>
        <taxon>Magnoliopsida</taxon>
        <taxon>eudicotyledons</taxon>
        <taxon>Gunneridae</taxon>
        <taxon>Pentapetalae</taxon>
        <taxon>rosids</taxon>
        <taxon>fabids</taxon>
        <taxon>Fabales</taxon>
        <taxon>Fabaceae</taxon>
        <taxon>Papilionoideae</taxon>
        <taxon>50 kb inversion clade</taxon>
        <taxon>NPAAA clade</taxon>
        <taxon>indigoferoid/millettioid clade</taxon>
        <taxon>Phaseoleae</taxon>
        <taxon>Vigna</taxon>
    </lineage>
</organism>
<protein>
    <submittedName>
        <fullName evidence="2">Uncharacterized protein</fullName>
    </submittedName>
</protein>
<dbReference type="AlphaFoldDB" id="A0A4D6NMU4"/>
<feature type="compositionally biased region" description="Basic and acidic residues" evidence="1">
    <location>
        <begin position="11"/>
        <end position="21"/>
    </location>
</feature>
<name>A0A4D6NMU4_VIGUN</name>
<accession>A0A4D6NMU4</accession>
<feature type="compositionally biased region" description="Polar residues" evidence="1">
    <location>
        <begin position="24"/>
        <end position="56"/>
    </location>
</feature>
<evidence type="ECO:0000313" key="3">
    <source>
        <dbReference type="Proteomes" id="UP000501690"/>
    </source>
</evidence>
<dbReference type="EMBL" id="CP039355">
    <property type="protein sequence ID" value="QCE13177.1"/>
    <property type="molecule type" value="Genomic_DNA"/>
</dbReference>
<proteinExistence type="predicted"/>
<keyword evidence="3" id="KW-1185">Reference proteome</keyword>
<gene>
    <name evidence="2" type="ORF">DEO72_LG11g170</name>
</gene>
<evidence type="ECO:0000256" key="1">
    <source>
        <dbReference type="SAM" id="MobiDB-lite"/>
    </source>
</evidence>
<reference evidence="2 3" key="1">
    <citation type="submission" date="2019-04" db="EMBL/GenBank/DDBJ databases">
        <title>An improved genome assembly and genetic linkage map for asparagus bean, Vigna unguiculata ssp. sesquipedialis.</title>
        <authorList>
            <person name="Xia Q."/>
            <person name="Zhang R."/>
            <person name="Dong Y."/>
        </authorList>
    </citation>
    <scope>NUCLEOTIDE SEQUENCE [LARGE SCALE GENOMIC DNA]</scope>
    <source>
        <tissue evidence="2">Leaf</tissue>
    </source>
</reference>
<dbReference type="Proteomes" id="UP000501690">
    <property type="component" value="Linkage Group LG11"/>
</dbReference>
<sequence>MTSPSSRNATKKQESVAKDLIEGGQSSTKNGSSNGPVKQTGTSNGPVKQTGTSTGKLLNPDPVTKEPKGPRSKRRN</sequence>